<dbReference type="Pfam" id="PF05222">
    <property type="entry name" value="AlaDh_PNT_N"/>
    <property type="match status" value="1"/>
</dbReference>
<evidence type="ECO:0000313" key="3">
    <source>
        <dbReference type="EMBL" id="QHU20601.1"/>
    </source>
</evidence>
<dbReference type="InterPro" id="IPR051168">
    <property type="entry name" value="AASS"/>
</dbReference>
<dbReference type="PANTHER" id="PTHR11133:SF23">
    <property type="entry name" value="SACCHAROPINE DEHYDROGENASE [NAD(+), L-LYSINE-FORMING]"/>
    <property type="match status" value="1"/>
</dbReference>
<evidence type="ECO:0000256" key="1">
    <source>
        <dbReference type="ARBA" id="ARBA00023002"/>
    </source>
</evidence>
<protein>
    <recommendedName>
        <fullName evidence="2">Alanine dehydrogenase/pyridine nucleotide transhydrogenase N-terminal domain-containing protein</fullName>
    </recommendedName>
</protein>
<sequence>MGLCISSVDISTFDSTFDSTVHHDEDLAEEFHENVNKNIPYVFNDILDDKHAKYMDRYNDSNRSLYWGLGIENETYFMLDSLQNSSQFKSLKQKRERYSVDYYKNFKEGSLQKIFDIIKTYDQLTYPIYVNAHTFKNTDIHLEHKTHYDKDNTPNQKFIESIHDILMRESRYYNDTYDKSFVFDGDSIEFITQNFYNATVDQCFHEFVEHKETFIREISPFFEEWNIGSLQFPDHNYGMVSFLSTQKKQLSLCNNGTYHINITLPTVLVNGIIDDRDRFAKEHLQLIRFIQIVEPLMVACYGTPDVFSIIDNAYCIGSLRVGLSRYISLQTFDTDAPVNGKLLLMSKPEDPDFWMNQMFNSPYYMNKAIGYDINFNKFKNHGIEIRFFDWFPETYLKDVMNFFVLLAQHSFILTNTFHKSSYHTIIKNCVQKGHTCNLTKEECNIILTDLGLAHVYQPHTPHALLCYMNDILFDLYHDSPVVRLLSPHMSRPQLVNYNQLAFQALYHDLFGKPLLVIRSEENPTEARVPIVPSDLPFLSKHFRIMVESSSVRCYPDESYFEKGATIVPKGYWSSMRYSYVIGLKEITTQAHSSQTLLHFAHCFKGQDGWQNTLSLLKDCRFIDYEYMLDQEKKRVISFCGQSGKIGTYLALMTFYMKSSIIPSFDEEYYYTQIQKFIYYEKKPRVLLIGYGTVGKHAKKVLDAFDIPCTVWTSRSIAQKKIIMEHDILIHAIRLPDDSSISPPPFLVKDDLSNMGSLSIICDISCDVGNPRNTLPIYDTYTSRDHPVCSLTDSIRLIAINHLPSLEPTVSSNEFSSILHKYLINVPYYRYTKDVCPLSAALYGSEQKFRQMIQ</sequence>
<dbReference type="SUPFAM" id="SSF52283">
    <property type="entry name" value="Formate/glycerate dehydrogenase catalytic domain-like"/>
    <property type="match status" value="1"/>
</dbReference>
<dbReference type="SUPFAM" id="SSF51735">
    <property type="entry name" value="NAD(P)-binding Rossmann-fold domains"/>
    <property type="match status" value="1"/>
</dbReference>
<dbReference type="Gene3D" id="3.40.50.720">
    <property type="entry name" value="NAD(P)-binding Rossmann-like Domain"/>
    <property type="match status" value="2"/>
</dbReference>
<dbReference type="GO" id="GO:0019878">
    <property type="term" value="P:lysine biosynthetic process via aminoadipic acid"/>
    <property type="evidence" value="ECO:0007669"/>
    <property type="project" value="TreeGrafter"/>
</dbReference>
<dbReference type="EMBL" id="MN740969">
    <property type="protein sequence ID" value="QHU20601.1"/>
    <property type="molecule type" value="Genomic_DNA"/>
</dbReference>
<name>A0A6C0KTR1_9ZZZZ</name>
<evidence type="ECO:0000259" key="2">
    <source>
        <dbReference type="SMART" id="SM01003"/>
    </source>
</evidence>
<proteinExistence type="predicted"/>
<accession>A0A6C0KTR1</accession>
<keyword evidence="1" id="KW-0560">Oxidoreductase</keyword>
<dbReference type="InterPro" id="IPR007886">
    <property type="entry name" value="AlaDH/PNT_N"/>
</dbReference>
<dbReference type="GO" id="GO:0004753">
    <property type="term" value="F:saccharopine dehydrogenase activity"/>
    <property type="evidence" value="ECO:0007669"/>
    <property type="project" value="TreeGrafter"/>
</dbReference>
<dbReference type="SMART" id="SM01003">
    <property type="entry name" value="AlaDh_PNT_N"/>
    <property type="match status" value="1"/>
</dbReference>
<dbReference type="PANTHER" id="PTHR11133">
    <property type="entry name" value="SACCHAROPINE DEHYDROGENASE"/>
    <property type="match status" value="1"/>
</dbReference>
<dbReference type="InterPro" id="IPR036291">
    <property type="entry name" value="NAD(P)-bd_dom_sf"/>
</dbReference>
<dbReference type="InterPro" id="IPR007698">
    <property type="entry name" value="AlaDH/PNT_NAD(H)-bd"/>
</dbReference>
<feature type="domain" description="Alanine dehydrogenase/pyridine nucleotide transhydrogenase N-terminal" evidence="2">
    <location>
        <begin position="516"/>
        <end position="645"/>
    </location>
</feature>
<dbReference type="GO" id="GO:0005737">
    <property type="term" value="C:cytoplasm"/>
    <property type="evidence" value="ECO:0007669"/>
    <property type="project" value="TreeGrafter"/>
</dbReference>
<reference evidence="3" key="1">
    <citation type="journal article" date="2020" name="Nature">
        <title>Giant virus diversity and host interactions through global metagenomics.</title>
        <authorList>
            <person name="Schulz F."/>
            <person name="Roux S."/>
            <person name="Paez-Espino D."/>
            <person name="Jungbluth S."/>
            <person name="Walsh D.A."/>
            <person name="Denef V.J."/>
            <person name="McMahon K.D."/>
            <person name="Konstantinidis K.T."/>
            <person name="Eloe-Fadrosh E.A."/>
            <person name="Kyrpides N.C."/>
            <person name="Woyke T."/>
        </authorList>
    </citation>
    <scope>NUCLEOTIDE SEQUENCE</scope>
    <source>
        <strain evidence="3">GVMAG-S-3300013093-109</strain>
    </source>
</reference>
<organism evidence="3">
    <name type="scientific">viral metagenome</name>
    <dbReference type="NCBI Taxonomy" id="1070528"/>
    <lineage>
        <taxon>unclassified sequences</taxon>
        <taxon>metagenomes</taxon>
        <taxon>organismal metagenomes</taxon>
    </lineage>
</organism>
<dbReference type="Pfam" id="PF01262">
    <property type="entry name" value="AlaDh_PNT_C"/>
    <property type="match status" value="1"/>
</dbReference>
<dbReference type="AlphaFoldDB" id="A0A6C0KTR1"/>